<dbReference type="SMART" id="SM00866">
    <property type="entry name" value="UTRA"/>
    <property type="match status" value="1"/>
</dbReference>
<dbReference type="GO" id="GO:0003700">
    <property type="term" value="F:DNA-binding transcription factor activity"/>
    <property type="evidence" value="ECO:0007669"/>
    <property type="project" value="InterPro"/>
</dbReference>
<dbReference type="RefSeq" id="WP_064549192.1">
    <property type="nucleotide sequence ID" value="NZ_LXEU01000096.1"/>
</dbReference>
<dbReference type="Pfam" id="PF07702">
    <property type="entry name" value="UTRA"/>
    <property type="match status" value="1"/>
</dbReference>
<dbReference type="SMART" id="SM00345">
    <property type="entry name" value="HTH_GNTR"/>
    <property type="match status" value="1"/>
</dbReference>
<dbReference type="SUPFAM" id="SSF64288">
    <property type="entry name" value="Chorismate lyase-like"/>
    <property type="match status" value="1"/>
</dbReference>
<evidence type="ECO:0000256" key="1">
    <source>
        <dbReference type="ARBA" id="ARBA00023015"/>
    </source>
</evidence>
<evidence type="ECO:0000256" key="2">
    <source>
        <dbReference type="ARBA" id="ARBA00023125"/>
    </source>
</evidence>
<dbReference type="Gene3D" id="3.40.1410.10">
    <property type="entry name" value="Chorismate lyase-like"/>
    <property type="match status" value="1"/>
</dbReference>
<evidence type="ECO:0000256" key="3">
    <source>
        <dbReference type="ARBA" id="ARBA00023163"/>
    </source>
</evidence>
<gene>
    <name evidence="5" type="ORF">M989_04532</name>
</gene>
<dbReference type="PRINTS" id="PR00035">
    <property type="entry name" value="HTHGNTR"/>
</dbReference>
<accession>A0A1B7JBP5</accession>
<dbReference type="Proteomes" id="UP000078386">
    <property type="component" value="Unassembled WGS sequence"/>
</dbReference>
<keyword evidence="2" id="KW-0238">DNA-binding</keyword>
<evidence type="ECO:0000313" key="6">
    <source>
        <dbReference type="Proteomes" id="UP000078386"/>
    </source>
</evidence>
<name>A0A1B7JBP5_9ENTR</name>
<dbReference type="PANTHER" id="PTHR44846:SF1">
    <property type="entry name" value="MANNOSYL-D-GLYCERATE TRANSPORT_METABOLISM SYSTEM REPRESSOR MNGR-RELATED"/>
    <property type="match status" value="1"/>
</dbReference>
<dbReference type="InterPro" id="IPR000524">
    <property type="entry name" value="Tscrpt_reg_HTH_GntR"/>
</dbReference>
<dbReference type="AlphaFoldDB" id="A0A1B7JBP5"/>
<dbReference type="PROSITE" id="PS50949">
    <property type="entry name" value="HTH_GNTR"/>
    <property type="match status" value="1"/>
</dbReference>
<proteinExistence type="predicted"/>
<sequence>MIYRSVVHLINEYIDASDRQEGDALPAEKTLAAYFKVSRNTLRKALAVLEQEGIIEKRQGTGSIIRHKKTVAWLNGFMGFSEIARIQGKPAVSRVLSFEVIPARENIAAWLQCEVGEPVFHVKRLRTMDKTPMQLEETWLSAQRFPRLTMEHMNHSKFDFFEEECGITIAGCYETFSTALAHRDVARMLNLSEKDPVIRIETQAVEPSGRPLDYSVLYNNNDEFRVRYFYPRVR</sequence>
<evidence type="ECO:0000313" key="5">
    <source>
        <dbReference type="EMBL" id="OAT45235.1"/>
    </source>
</evidence>
<dbReference type="GO" id="GO:0003677">
    <property type="term" value="F:DNA binding"/>
    <property type="evidence" value="ECO:0007669"/>
    <property type="project" value="UniProtKB-KW"/>
</dbReference>
<keyword evidence="1" id="KW-0805">Transcription regulation</keyword>
<organism evidence="5 6">
    <name type="scientific">Kluyvera georgiana ATCC 51603</name>
    <dbReference type="NCBI Taxonomy" id="1354264"/>
    <lineage>
        <taxon>Bacteria</taxon>
        <taxon>Pseudomonadati</taxon>
        <taxon>Pseudomonadota</taxon>
        <taxon>Gammaproteobacteria</taxon>
        <taxon>Enterobacterales</taxon>
        <taxon>Enterobacteriaceae</taxon>
        <taxon>Kluyvera</taxon>
    </lineage>
</organism>
<feature type="domain" description="HTH gntR-type" evidence="4">
    <location>
        <begin position="1"/>
        <end position="68"/>
    </location>
</feature>
<dbReference type="CDD" id="cd07377">
    <property type="entry name" value="WHTH_GntR"/>
    <property type="match status" value="1"/>
</dbReference>
<evidence type="ECO:0000259" key="4">
    <source>
        <dbReference type="PROSITE" id="PS50949"/>
    </source>
</evidence>
<dbReference type="InterPro" id="IPR050679">
    <property type="entry name" value="Bact_HTH_transcr_reg"/>
</dbReference>
<comment type="caution">
    <text evidence="5">The sequence shown here is derived from an EMBL/GenBank/DDBJ whole genome shotgun (WGS) entry which is preliminary data.</text>
</comment>
<dbReference type="PANTHER" id="PTHR44846">
    <property type="entry name" value="MANNOSYL-D-GLYCERATE TRANSPORT/METABOLISM SYSTEM REPRESSOR MNGR-RELATED"/>
    <property type="match status" value="1"/>
</dbReference>
<dbReference type="PATRIC" id="fig|1354264.4.peg.4698"/>
<dbReference type="Pfam" id="PF00392">
    <property type="entry name" value="GntR"/>
    <property type="match status" value="1"/>
</dbReference>
<dbReference type="Gene3D" id="1.10.10.10">
    <property type="entry name" value="Winged helix-like DNA-binding domain superfamily/Winged helix DNA-binding domain"/>
    <property type="match status" value="1"/>
</dbReference>
<dbReference type="SUPFAM" id="SSF46785">
    <property type="entry name" value="Winged helix' DNA-binding domain"/>
    <property type="match status" value="1"/>
</dbReference>
<dbReference type="InterPro" id="IPR028978">
    <property type="entry name" value="Chorismate_lyase_/UTRA_dom_sf"/>
</dbReference>
<keyword evidence="6" id="KW-1185">Reference proteome</keyword>
<dbReference type="GO" id="GO:0045892">
    <property type="term" value="P:negative regulation of DNA-templated transcription"/>
    <property type="evidence" value="ECO:0007669"/>
    <property type="project" value="TreeGrafter"/>
</dbReference>
<reference evidence="5 6" key="1">
    <citation type="submission" date="2016-04" db="EMBL/GenBank/DDBJ databases">
        <title>ATOL: Assembling a taxonomically balanced genome-scale reconstruction of the evolutionary history of the Enterobacteriaceae.</title>
        <authorList>
            <person name="Plunkett G.III."/>
            <person name="Neeno-Eckwall E.C."/>
            <person name="Glasner J.D."/>
            <person name="Perna N.T."/>
        </authorList>
    </citation>
    <scope>NUCLEOTIDE SEQUENCE [LARGE SCALE GENOMIC DNA]</scope>
    <source>
        <strain evidence="5 6">ATCC 51603</strain>
    </source>
</reference>
<dbReference type="EMBL" id="LXEU01000096">
    <property type="protein sequence ID" value="OAT45235.1"/>
    <property type="molecule type" value="Genomic_DNA"/>
</dbReference>
<dbReference type="InterPro" id="IPR036388">
    <property type="entry name" value="WH-like_DNA-bd_sf"/>
</dbReference>
<protein>
    <submittedName>
        <fullName evidence="5">GntR family transcriptional regulator</fullName>
    </submittedName>
</protein>
<keyword evidence="3" id="KW-0804">Transcription</keyword>
<dbReference type="InterPro" id="IPR036390">
    <property type="entry name" value="WH_DNA-bd_sf"/>
</dbReference>
<dbReference type="InterPro" id="IPR011663">
    <property type="entry name" value="UTRA"/>
</dbReference>